<evidence type="ECO:0000256" key="2">
    <source>
        <dbReference type="ARBA" id="ARBA00022692"/>
    </source>
</evidence>
<feature type="transmembrane region" description="Helical" evidence="5">
    <location>
        <begin position="416"/>
        <end position="435"/>
    </location>
</feature>
<dbReference type="PANTHER" id="PTHR43424:SF1">
    <property type="entry name" value="LOCUS PUTATIVE PROTEIN 1-RELATED"/>
    <property type="match status" value="1"/>
</dbReference>
<dbReference type="GO" id="GO:0016020">
    <property type="term" value="C:membrane"/>
    <property type="evidence" value="ECO:0007669"/>
    <property type="project" value="UniProtKB-SubCell"/>
</dbReference>
<organism evidence="6 7">
    <name type="scientific">Enterococcus asini</name>
    <dbReference type="NCBI Taxonomy" id="57732"/>
    <lineage>
        <taxon>Bacteria</taxon>
        <taxon>Bacillati</taxon>
        <taxon>Bacillota</taxon>
        <taxon>Bacilli</taxon>
        <taxon>Lactobacillales</taxon>
        <taxon>Enterococcaceae</taxon>
        <taxon>Enterococcus</taxon>
    </lineage>
</organism>
<reference evidence="6" key="1">
    <citation type="submission" date="2023-03" db="EMBL/GenBank/DDBJ databases">
        <authorList>
            <person name="Shen W."/>
            <person name="Cai J."/>
        </authorList>
    </citation>
    <scope>NUCLEOTIDE SEQUENCE</scope>
    <source>
        <strain evidence="6">B226-2</strain>
    </source>
</reference>
<dbReference type="PANTHER" id="PTHR43424">
    <property type="entry name" value="LOCUS PUTATIVE PROTEIN 1-RELATED"/>
    <property type="match status" value="1"/>
</dbReference>
<evidence type="ECO:0000256" key="1">
    <source>
        <dbReference type="ARBA" id="ARBA00004141"/>
    </source>
</evidence>
<accession>A0AAW8U5P8</accession>
<keyword evidence="3 5" id="KW-1133">Transmembrane helix</keyword>
<feature type="transmembrane region" description="Helical" evidence="5">
    <location>
        <begin position="351"/>
        <end position="371"/>
    </location>
</feature>
<evidence type="ECO:0000313" key="6">
    <source>
        <dbReference type="EMBL" id="MDT2811255.1"/>
    </source>
</evidence>
<feature type="transmembrane region" description="Helical" evidence="5">
    <location>
        <begin position="318"/>
        <end position="339"/>
    </location>
</feature>
<feature type="transmembrane region" description="Helical" evidence="5">
    <location>
        <begin position="7"/>
        <end position="29"/>
    </location>
</feature>
<sequence>MSIIKNYLYNLTYQIFLILVPLLTVPYISRTLGADAVGMNAYTNSIMSYFILFANLGLSLYGNRTIAYTRDSVEERSTRFWEIVTLKLVMGVISFVCFTIFVLFYNQYTNLLWLQSIQLVSTAFDISWFFVGVEDFKRTITRNILVKLLSLILIFSFVRTPGDLPLYIIIICCSGLLGNLTLWTYIKRYIRKVKISSLNFSGHLRPVIILFLPQIATSIFVSVNRLFLGGLSTMTETGYFDNSDKVIRIFLSFIAAIGTVIFPRIANYFKKNDYKKVTLFMSQAFDSVNAISIPIICGIFSISTPFSDLFFGSNFDGIDIVLSILSIELLFMGWSSIIGQQFLVAVDKPKGLTISMVIGVIVIVVSDLFLIPLHGAVGAAVGSVLGEFTISAIQLIYVHRNNLVDLRTLFKDLWKFLLGGMTVFITANLTCHLIKESILQIILSVFISTFSYAITLMILKPRVTVNLKNQIINILEKKSR</sequence>
<feature type="transmembrane region" description="Helical" evidence="5">
    <location>
        <begin position="41"/>
        <end position="62"/>
    </location>
</feature>
<feature type="transmembrane region" description="Helical" evidence="5">
    <location>
        <begin position="164"/>
        <end position="186"/>
    </location>
</feature>
<dbReference type="AlphaFoldDB" id="A0AAW8U5P8"/>
<dbReference type="Proteomes" id="UP001256711">
    <property type="component" value="Unassembled WGS sequence"/>
</dbReference>
<feature type="transmembrane region" description="Helical" evidence="5">
    <location>
        <begin position="207"/>
        <end position="227"/>
    </location>
</feature>
<dbReference type="InterPro" id="IPR052556">
    <property type="entry name" value="PolySynth_Transporter"/>
</dbReference>
<evidence type="ECO:0000256" key="5">
    <source>
        <dbReference type="SAM" id="Phobius"/>
    </source>
</evidence>
<evidence type="ECO:0000313" key="7">
    <source>
        <dbReference type="Proteomes" id="UP001256711"/>
    </source>
</evidence>
<keyword evidence="4 5" id="KW-0472">Membrane</keyword>
<dbReference type="RefSeq" id="WP_270598511.1">
    <property type="nucleotide sequence ID" value="NZ_JAQESC010000009.1"/>
</dbReference>
<keyword evidence="2 5" id="KW-0812">Transmembrane</keyword>
<dbReference type="CDD" id="cd13128">
    <property type="entry name" value="MATE_Wzx_like"/>
    <property type="match status" value="1"/>
</dbReference>
<feature type="transmembrane region" description="Helical" evidence="5">
    <location>
        <begin position="377"/>
        <end position="396"/>
    </location>
</feature>
<dbReference type="EMBL" id="JARQBJ010000006">
    <property type="protein sequence ID" value="MDT2811255.1"/>
    <property type="molecule type" value="Genomic_DNA"/>
</dbReference>
<evidence type="ECO:0000256" key="3">
    <source>
        <dbReference type="ARBA" id="ARBA00022989"/>
    </source>
</evidence>
<comment type="caution">
    <text evidence="6">The sequence shown here is derived from an EMBL/GenBank/DDBJ whole genome shotgun (WGS) entry which is preliminary data.</text>
</comment>
<feature type="transmembrane region" description="Helical" evidence="5">
    <location>
        <begin position="441"/>
        <end position="459"/>
    </location>
</feature>
<comment type="subcellular location">
    <subcellularLocation>
        <location evidence="1">Membrane</location>
        <topology evidence="1">Multi-pass membrane protein</topology>
    </subcellularLocation>
</comment>
<protein>
    <submittedName>
        <fullName evidence="6">Flippase</fullName>
    </submittedName>
</protein>
<feature type="transmembrane region" description="Helical" evidence="5">
    <location>
        <begin position="140"/>
        <end position="158"/>
    </location>
</feature>
<feature type="transmembrane region" description="Helical" evidence="5">
    <location>
        <begin position="247"/>
        <end position="266"/>
    </location>
</feature>
<feature type="transmembrane region" description="Helical" evidence="5">
    <location>
        <begin position="287"/>
        <end position="306"/>
    </location>
</feature>
<feature type="transmembrane region" description="Helical" evidence="5">
    <location>
        <begin position="111"/>
        <end position="133"/>
    </location>
</feature>
<evidence type="ECO:0000256" key="4">
    <source>
        <dbReference type="ARBA" id="ARBA00023136"/>
    </source>
</evidence>
<dbReference type="Pfam" id="PF01943">
    <property type="entry name" value="Polysacc_synt"/>
    <property type="match status" value="1"/>
</dbReference>
<dbReference type="InterPro" id="IPR002797">
    <property type="entry name" value="Polysacc_synth"/>
</dbReference>
<name>A0AAW8U5P8_9ENTE</name>
<feature type="transmembrane region" description="Helical" evidence="5">
    <location>
        <begin position="83"/>
        <end position="105"/>
    </location>
</feature>
<proteinExistence type="predicted"/>
<gene>
    <name evidence="6" type="ORF">P7H43_12260</name>
</gene>